<reference evidence="7 8" key="1">
    <citation type="journal article" date="2018" name="G3 (Bethesda)">
        <title>Phylogenetic and Phylogenomic Definition of Rhizopus Species.</title>
        <authorList>
            <person name="Gryganskyi A.P."/>
            <person name="Golan J."/>
            <person name="Dolatabadi S."/>
            <person name="Mondo S."/>
            <person name="Robb S."/>
            <person name="Idnurm A."/>
            <person name="Muszewska A."/>
            <person name="Steczkiewicz K."/>
            <person name="Masonjones S."/>
            <person name="Liao H.L."/>
            <person name="Gajdeczka M.T."/>
            <person name="Anike F."/>
            <person name="Vuek A."/>
            <person name="Anishchenko I.M."/>
            <person name="Voigt K."/>
            <person name="de Hoog G.S."/>
            <person name="Smith M.E."/>
            <person name="Heitman J."/>
            <person name="Vilgalys R."/>
            <person name="Stajich J.E."/>
        </authorList>
    </citation>
    <scope>NUCLEOTIDE SEQUENCE [LARGE SCALE GENOMIC DNA]</scope>
    <source>
        <strain evidence="7 8">LSU 92-RS-03</strain>
    </source>
</reference>
<gene>
    <name evidence="7" type="primary">TH1L_2</name>
    <name evidence="7" type="ORF">CU098_000889</name>
</gene>
<proteinExistence type="inferred from homology"/>
<dbReference type="PANTHER" id="PTHR12144">
    <property type="entry name" value="NEGATIVE ELONGATION FACTOR D"/>
    <property type="match status" value="1"/>
</dbReference>
<keyword evidence="5" id="KW-0804">Transcription</keyword>
<name>A0A367JQW2_RHIST</name>
<dbReference type="AlphaFoldDB" id="A0A367JQW2"/>
<evidence type="ECO:0000313" key="7">
    <source>
        <dbReference type="EMBL" id="RCH92249.1"/>
    </source>
</evidence>
<evidence type="ECO:0000256" key="1">
    <source>
        <dbReference type="ARBA" id="ARBA00004123"/>
    </source>
</evidence>
<evidence type="ECO:0000256" key="4">
    <source>
        <dbReference type="ARBA" id="ARBA00023015"/>
    </source>
</evidence>
<comment type="caution">
    <text evidence="7">The sequence shown here is derived from an EMBL/GenBank/DDBJ whole genome shotgun (WGS) entry which is preliminary data.</text>
</comment>
<evidence type="ECO:0000313" key="8">
    <source>
        <dbReference type="Proteomes" id="UP000253551"/>
    </source>
</evidence>
<dbReference type="GO" id="GO:0003723">
    <property type="term" value="F:RNA binding"/>
    <property type="evidence" value="ECO:0007669"/>
    <property type="project" value="TreeGrafter"/>
</dbReference>
<organism evidence="7 8">
    <name type="scientific">Rhizopus stolonifer</name>
    <name type="common">Rhizopus nigricans</name>
    <dbReference type="NCBI Taxonomy" id="4846"/>
    <lineage>
        <taxon>Eukaryota</taxon>
        <taxon>Fungi</taxon>
        <taxon>Fungi incertae sedis</taxon>
        <taxon>Mucoromycota</taxon>
        <taxon>Mucoromycotina</taxon>
        <taxon>Mucoromycetes</taxon>
        <taxon>Mucorales</taxon>
        <taxon>Mucorineae</taxon>
        <taxon>Rhizopodaceae</taxon>
        <taxon>Rhizopus</taxon>
    </lineage>
</organism>
<protein>
    <submittedName>
        <fullName evidence="7">Negative elongation factor C/D</fullName>
    </submittedName>
</protein>
<dbReference type="Proteomes" id="UP000253551">
    <property type="component" value="Unassembled WGS sequence"/>
</dbReference>
<dbReference type="OrthoDB" id="511287at2759"/>
<dbReference type="InterPro" id="IPR006942">
    <property type="entry name" value="TH1"/>
</dbReference>
<keyword evidence="6" id="KW-0539">Nucleus</keyword>
<keyword evidence="3" id="KW-0678">Repressor</keyword>
<evidence type="ECO:0000256" key="3">
    <source>
        <dbReference type="ARBA" id="ARBA00022491"/>
    </source>
</evidence>
<dbReference type="STRING" id="4846.A0A367JQW2"/>
<evidence type="ECO:0000256" key="6">
    <source>
        <dbReference type="ARBA" id="ARBA00023242"/>
    </source>
</evidence>
<dbReference type="GO" id="GO:0034244">
    <property type="term" value="P:negative regulation of transcription elongation by RNA polymerase II"/>
    <property type="evidence" value="ECO:0007669"/>
    <property type="project" value="TreeGrafter"/>
</dbReference>
<evidence type="ECO:0000256" key="2">
    <source>
        <dbReference type="ARBA" id="ARBA00005726"/>
    </source>
</evidence>
<dbReference type="Pfam" id="PF04858">
    <property type="entry name" value="TH1"/>
    <property type="match status" value="1"/>
</dbReference>
<keyword evidence="4" id="KW-0805">Transcription regulation</keyword>
<keyword evidence="8" id="KW-1185">Reference proteome</keyword>
<sequence length="537" mass="60892">MKPLRISTPEEHRIMLTQSDALLEPNVYQEGILDHITHGGSPLEAVNLLSESYIGLPSMINVTANAAKSIGLDSNNIMNNVLRNQFKLRFDVDRCDNALKVDHNQAVVSWLAKIIHDPDWRQTIYDLFVQYPECNFLNIAVLNIVEAGYEKEVSKLRTSATSLKVFDTMLSSILDELIGADDTEFDEIAPCLVKMCCARQELYMYTQTLLKRLEIEFGNHSFTRVTNLLEKAATERGHKRFVDSLKSLQEPFKIAKDISAILSSQRITEADVSMLKEQYSSANPPPVKYLCNLDLINRFLRMLYVPQNGSIAKNDMANNIIYLLTYATTINDDCSFALQRQKFDEVQDALKRLHVVLSIRTPIGSVSGTLKHVTEAIKQPVSAMGVLFWIEYMALETSYFETYFRTIEKPTLLVILDAISSLHKLQHPVVFEIIKKCIKHKYTSFVPETQIALQRSWVDCLLYLVELDYVLPVLNYIANEGAGLDASVTNRFMKKLLALAKPPYSIDFIQHVTSIVENLGKNLSPDLQKALKGVFNK</sequence>
<keyword evidence="7" id="KW-0648">Protein biosynthesis</keyword>
<dbReference type="EMBL" id="PJQM01002870">
    <property type="protein sequence ID" value="RCH92249.1"/>
    <property type="molecule type" value="Genomic_DNA"/>
</dbReference>
<accession>A0A367JQW2</accession>
<dbReference type="GO" id="GO:0003746">
    <property type="term" value="F:translation elongation factor activity"/>
    <property type="evidence" value="ECO:0007669"/>
    <property type="project" value="UniProtKB-KW"/>
</dbReference>
<comment type="similarity">
    <text evidence="2">Belongs to the NELF-D family.</text>
</comment>
<dbReference type="GO" id="GO:0032021">
    <property type="term" value="C:NELF complex"/>
    <property type="evidence" value="ECO:0007669"/>
    <property type="project" value="TreeGrafter"/>
</dbReference>
<evidence type="ECO:0000256" key="5">
    <source>
        <dbReference type="ARBA" id="ARBA00023163"/>
    </source>
</evidence>
<comment type="subcellular location">
    <subcellularLocation>
        <location evidence="1">Nucleus</location>
    </subcellularLocation>
</comment>
<keyword evidence="7" id="KW-0251">Elongation factor</keyword>
<dbReference type="PANTHER" id="PTHR12144:SF0">
    <property type="entry name" value="NEGATIVE ELONGATION FACTOR C_D"/>
    <property type="match status" value="1"/>
</dbReference>